<dbReference type="PANTHER" id="PTHR13018">
    <property type="entry name" value="PROBABLE MEMBRANE PROTEIN DUF221-RELATED"/>
    <property type="match status" value="1"/>
</dbReference>
<dbReference type="AlphaFoldDB" id="A5DST1"/>
<dbReference type="Pfam" id="PF02714">
    <property type="entry name" value="RSN1_7TM"/>
    <property type="match status" value="1"/>
</dbReference>
<dbReference type="KEGG" id="lel:PVL30_000408"/>
<feature type="domain" description="CSC1/OSCA1-like cytosolic" evidence="12">
    <location>
        <begin position="184"/>
        <end position="362"/>
    </location>
</feature>
<feature type="transmembrane region" description="Helical" evidence="8">
    <location>
        <begin position="12"/>
        <end position="34"/>
    </location>
</feature>
<evidence type="ECO:0000313" key="13">
    <source>
        <dbReference type="EMBL" id="EDK42239.1"/>
    </source>
</evidence>
<evidence type="ECO:0000256" key="4">
    <source>
        <dbReference type="ARBA" id="ARBA00022692"/>
    </source>
</evidence>
<evidence type="ECO:0000256" key="1">
    <source>
        <dbReference type="ARBA" id="ARBA00004141"/>
    </source>
</evidence>
<feature type="transmembrane region" description="Helical" evidence="8">
    <location>
        <begin position="100"/>
        <end position="120"/>
    </location>
</feature>
<dbReference type="eggNOG" id="KOG1134">
    <property type="taxonomic scope" value="Eukaryota"/>
</dbReference>
<evidence type="ECO:0000259" key="9">
    <source>
        <dbReference type="Pfam" id="PF02714"/>
    </source>
</evidence>
<feature type="transmembrane region" description="Helical" evidence="8">
    <location>
        <begin position="564"/>
        <end position="583"/>
    </location>
</feature>
<evidence type="ECO:0000256" key="6">
    <source>
        <dbReference type="ARBA" id="ARBA00023136"/>
    </source>
</evidence>
<evidence type="ECO:0000259" key="12">
    <source>
        <dbReference type="Pfam" id="PF14703"/>
    </source>
</evidence>
<keyword evidence="7" id="KW-0175">Coiled coil</keyword>
<dbReference type="VEuPathDB" id="FungiDB:LELG_00417"/>
<evidence type="ECO:0000256" key="2">
    <source>
        <dbReference type="ARBA" id="ARBA00007779"/>
    </source>
</evidence>
<reference evidence="13 14" key="1">
    <citation type="journal article" date="2009" name="Nature">
        <title>Evolution of pathogenicity and sexual reproduction in eight Candida genomes.</title>
        <authorList>
            <person name="Butler G."/>
            <person name="Rasmussen M.D."/>
            <person name="Lin M.F."/>
            <person name="Santos M.A."/>
            <person name="Sakthikumar S."/>
            <person name="Munro C.A."/>
            <person name="Rheinbay E."/>
            <person name="Grabherr M."/>
            <person name="Forche A."/>
            <person name="Reedy J.L."/>
            <person name="Agrafioti I."/>
            <person name="Arnaud M.B."/>
            <person name="Bates S."/>
            <person name="Brown A.J."/>
            <person name="Brunke S."/>
            <person name="Costanzo M.C."/>
            <person name="Fitzpatrick D.A."/>
            <person name="de Groot P.W."/>
            <person name="Harris D."/>
            <person name="Hoyer L.L."/>
            <person name="Hube B."/>
            <person name="Klis F.M."/>
            <person name="Kodira C."/>
            <person name="Lennard N."/>
            <person name="Logue M.E."/>
            <person name="Martin R."/>
            <person name="Neiman A.M."/>
            <person name="Nikolaou E."/>
            <person name="Quail M.A."/>
            <person name="Quinn J."/>
            <person name="Santos M.C."/>
            <person name="Schmitzberger F.F."/>
            <person name="Sherlock G."/>
            <person name="Shah P."/>
            <person name="Silverstein K.A."/>
            <person name="Skrzypek M.S."/>
            <person name="Soll D."/>
            <person name="Staggs R."/>
            <person name="Stansfield I."/>
            <person name="Stumpf M.P."/>
            <person name="Sudbery P.E."/>
            <person name="Srikantha T."/>
            <person name="Zeng Q."/>
            <person name="Berman J."/>
            <person name="Berriman M."/>
            <person name="Heitman J."/>
            <person name="Gow N.A."/>
            <person name="Lorenz M.C."/>
            <person name="Birren B.W."/>
            <person name="Kellis M."/>
            <person name="Cuomo C.A."/>
        </authorList>
    </citation>
    <scope>NUCLEOTIDE SEQUENCE [LARGE SCALE GENOMIC DNA]</scope>
    <source>
        <strain evidence="14">ATCC 11503 / BCRC 21390 / CBS 2605 / JCM 1781 / NBRC 1676 / NRRL YB-4239</strain>
    </source>
</reference>
<dbReference type="Pfam" id="PF12621">
    <property type="entry name" value="PHM7_ext"/>
    <property type="match status" value="1"/>
</dbReference>
<keyword evidence="14" id="KW-1185">Reference proteome</keyword>
<dbReference type="OrthoDB" id="1076608at2759"/>
<gene>
    <name evidence="13" type="ORF">LELG_00417</name>
</gene>
<evidence type="ECO:0000256" key="5">
    <source>
        <dbReference type="ARBA" id="ARBA00022989"/>
    </source>
</evidence>
<feature type="domain" description="CSC1/OSCA1-like 7TM region" evidence="9">
    <location>
        <begin position="374"/>
        <end position="646"/>
    </location>
</feature>
<feature type="transmembrane region" description="Helical" evidence="8">
    <location>
        <begin position="376"/>
        <end position="401"/>
    </location>
</feature>
<feature type="domain" description="10TM putative phosphate transporter extracellular tail" evidence="10">
    <location>
        <begin position="783"/>
        <end position="871"/>
    </location>
</feature>
<feature type="transmembrane region" description="Helical" evidence="8">
    <location>
        <begin position="627"/>
        <end position="646"/>
    </location>
</feature>
<feature type="transmembrane region" description="Helical" evidence="8">
    <location>
        <begin position="652"/>
        <end position="670"/>
    </location>
</feature>
<dbReference type="InParanoid" id="A5DST1"/>
<feature type="transmembrane region" description="Helical" evidence="8">
    <location>
        <begin position="421"/>
        <end position="445"/>
    </location>
</feature>
<keyword evidence="3" id="KW-0813">Transport</keyword>
<evidence type="ECO:0000256" key="3">
    <source>
        <dbReference type="ARBA" id="ARBA00022448"/>
    </source>
</evidence>
<dbReference type="InterPro" id="IPR045122">
    <property type="entry name" value="Csc1-like"/>
</dbReference>
<keyword evidence="4 8" id="KW-0812">Transmembrane</keyword>
<proteinExistence type="inferred from homology"/>
<dbReference type="FunCoup" id="A5DST1">
    <property type="interactions" value="163"/>
</dbReference>
<feature type="coiled-coil region" evidence="7">
    <location>
        <begin position="221"/>
        <end position="255"/>
    </location>
</feature>
<keyword evidence="6 8" id="KW-0472">Membrane</keyword>
<name>A5DST1_LODEL</name>
<feature type="transmembrane region" description="Helical" evidence="8">
    <location>
        <begin position="466"/>
        <end position="494"/>
    </location>
</feature>
<feature type="transmembrane region" description="Helical" evidence="8">
    <location>
        <begin position="589"/>
        <end position="607"/>
    </location>
</feature>
<dbReference type="InterPro" id="IPR032880">
    <property type="entry name" value="CSC1/OSCA1-like_N"/>
</dbReference>
<evidence type="ECO:0000313" key="14">
    <source>
        <dbReference type="Proteomes" id="UP000001996"/>
    </source>
</evidence>
<evidence type="ECO:0000259" key="11">
    <source>
        <dbReference type="Pfam" id="PF13967"/>
    </source>
</evidence>
<dbReference type="HOGENOM" id="CLU_002458_2_1_1"/>
<comment type="similarity">
    <text evidence="2">Belongs to the CSC1 (TC 1.A.17) family.</text>
</comment>
<accession>A5DST1</accession>
<feature type="transmembrane region" description="Helical" evidence="8">
    <location>
        <begin position="140"/>
        <end position="159"/>
    </location>
</feature>
<dbReference type="Proteomes" id="UP000001996">
    <property type="component" value="Unassembled WGS sequence"/>
</dbReference>
<sequence>MAVATSSQSTSTVVSSLVANIVLFSCFVTGFLLLRLKFRRTYSPKSLPADLVPADQRPKPLPRDPFTWLFALLNKHDSFIIQQSGLDGYFFLRYIRTFSLLFLFGLLTWIVLLPINAANGNGNKGFDQLSIANVKDKHRYYAHVFIGWFWYGAVMFVIYRELFFYNSLKNVVLSSPKYAMKLSSRTVLFQGVPDQLLDEKQLYKVFNGIKRIYVARTSRFLEHKVDERAQVVTKLENAENKLLKMAVKAKRKADKKGIKLEPEDEISAYVPESKRPRTRTGGFFSAKTDTIRWCQEQIPILNKEVKEQQKKFRRTKPYNSVFVEFENQYYAQVAYQSTVSHGPMRMSPAYIGYEPGDINWLNMRIFWWERITRRSLAFAAIVALIIFWAIPVAFVGVISNFTYLTNKLHWLRWIERLPKQLYGLVTGILPTAMLSILMMLLPMFIRAMAKISGCVSVQTIELYTQNAYFGFLMVNGFLVTALASSATATVTQIIEKPTSAMSILADKLPLSSNFYISYLMLQGLTIAGGALFQIVGLFLYYILGYILDNTVRKKWNRFSGLGSVAWGTVFPLFTQLACITLIYSVISPLIIIFACVAFFLVYIAYMYNLTYVFVPSPDARGQHYPRALLQTFTGIYIGQVCMLGIFAVGKGWGPIVLQVVGIVATVFINVHMCQAFDQLLTVVPLDCMRALDGVSSTPSFSGKSEFASKILENKKYKKKYDAKFEKEYENEQERERQFTFEVKEELKNSDPEANVDDLKITAVPLLADRDRKYTQSDNFLVRFIRPDVFLNYRHAKKLLPALYNIEPEVTDDKHAYDAPAISAQCPGVWIPRDSMNLAAIEIENLKDVVDISDENAGFNDKGKIVFYGKPPN</sequence>
<feature type="domain" description="CSC1/OSCA1-like N-terminal transmembrane" evidence="11">
    <location>
        <begin position="13"/>
        <end position="161"/>
    </location>
</feature>
<dbReference type="PANTHER" id="PTHR13018:SF26">
    <property type="entry name" value="DOMAIN PROTEIN, PUTATIVE (AFU_ORTHOLOGUE AFUA_5G10920)-RELATED"/>
    <property type="match status" value="1"/>
</dbReference>
<dbReference type="InterPro" id="IPR003864">
    <property type="entry name" value="CSC1/OSCA1-like_7TM"/>
</dbReference>
<dbReference type="OMA" id="PKRYYAH"/>
<dbReference type="InterPro" id="IPR022257">
    <property type="entry name" value="PHM7_ext"/>
</dbReference>
<evidence type="ECO:0000256" key="8">
    <source>
        <dbReference type="SAM" id="Phobius"/>
    </source>
</evidence>
<dbReference type="EMBL" id="CH981524">
    <property type="protein sequence ID" value="EDK42239.1"/>
    <property type="molecule type" value="Genomic_DNA"/>
</dbReference>
<dbReference type="GO" id="GO:0005886">
    <property type="term" value="C:plasma membrane"/>
    <property type="evidence" value="ECO:0007669"/>
    <property type="project" value="TreeGrafter"/>
</dbReference>
<evidence type="ECO:0000259" key="10">
    <source>
        <dbReference type="Pfam" id="PF12621"/>
    </source>
</evidence>
<dbReference type="InterPro" id="IPR027815">
    <property type="entry name" value="CSC1/OSCA1-like_cyt"/>
</dbReference>
<dbReference type="Pfam" id="PF13967">
    <property type="entry name" value="RSN1_TM"/>
    <property type="match status" value="1"/>
</dbReference>
<keyword evidence="5 8" id="KW-1133">Transmembrane helix</keyword>
<dbReference type="Pfam" id="PF14703">
    <property type="entry name" value="PHM7_cyt"/>
    <property type="match status" value="1"/>
</dbReference>
<dbReference type="GeneID" id="5235357"/>
<feature type="transmembrane region" description="Helical" evidence="8">
    <location>
        <begin position="514"/>
        <end position="543"/>
    </location>
</feature>
<evidence type="ECO:0008006" key="15">
    <source>
        <dbReference type="Google" id="ProtNLM"/>
    </source>
</evidence>
<dbReference type="GO" id="GO:0005227">
    <property type="term" value="F:calcium-activated cation channel activity"/>
    <property type="evidence" value="ECO:0007669"/>
    <property type="project" value="InterPro"/>
</dbReference>
<organism evidence="13 14">
    <name type="scientific">Lodderomyces elongisporus (strain ATCC 11503 / CBS 2605 / JCM 1781 / NBRC 1676 / NRRL YB-4239)</name>
    <name type="common">Yeast</name>
    <name type="synonym">Saccharomyces elongisporus</name>
    <dbReference type="NCBI Taxonomy" id="379508"/>
    <lineage>
        <taxon>Eukaryota</taxon>
        <taxon>Fungi</taxon>
        <taxon>Dikarya</taxon>
        <taxon>Ascomycota</taxon>
        <taxon>Saccharomycotina</taxon>
        <taxon>Pichiomycetes</taxon>
        <taxon>Debaryomycetaceae</taxon>
        <taxon>Candida/Lodderomyces clade</taxon>
        <taxon>Lodderomyces</taxon>
    </lineage>
</organism>
<protein>
    <recommendedName>
        <fullName evidence="15">Phosphate metabolism protein 7</fullName>
    </recommendedName>
</protein>
<comment type="subcellular location">
    <subcellularLocation>
        <location evidence="1">Membrane</location>
        <topology evidence="1">Multi-pass membrane protein</topology>
    </subcellularLocation>
</comment>
<evidence type="ECO:0000256" key="7">
    <source>
        <dbReference type="SAM" id="Coils"/>
    </source>
</evidence>